<name>A0AAN8AGH6_ELEMC</name>
<dbReference type="EMBL" id="JAUZQC010000019">
    <property type="protein sequence ID" value="KAK5854333.1"/>
    <property type="molecule type" value="Genomic_DNA"/>
</dbReference>
<keyword evidence="3" id="KW-1185">Reference proteome</keyword>
<evidence type="ECO:0000256" key="1">
    <source>
        <dbReference type="SAM" id="MobiDB-lite"/>
    </source>
</evidence>
<comment type="caution">
    <text evidence="2">The sequence shown here is derived from an EMBL/GenBank/DDBJ whole genome shotgun (WGS) entry which is preliminary data.</text>
</comment>
<reference evidence="2 3" key="2">
    <citation type="journal article" date="2023" name="Mol. Biol. Evol.">
        <title>Genomics of Secondarily Temperate Adaptation in the Only Non-Antarctic Icefish.</title>
        <authorList>
            <person name="Rivera-Colon A.G."/>
            <person name="Rayamajhi N."/>
            <person name="Minhas B.F."/>
            <person name="Madrigal G."/>
            <person name="Bilyk K.T."/>
            <person name="Yoon V."/>
            <person name="Hune M."/>
            <person name="Gregory S."/>
            <person name="Cheng C.H.C."/>
            <person name="Catchen J.M."/>
        </authorList>
    </citation>
    <scope>NUCLEOTIDE SEQUENCE [LARGE SCALE GENOMIC DNA]</scope>
    <source>
        <strain evidence="2">JMC-PN-2008</strain>
    </source>
</reference>
<evidence type="ECO:0000313" key="2">
    <source>
        <dbReference type="EMBL" id="KAK5854333.1"/>
    </source>
</evidence>
<feature type="compositionally biased region" description="Basic and acidic residues" evidence="1">
    <location>
        <begin position="21"/>
        <end position="33"/>
    </location>
</feature>
<sequence length="90" mass="9961">MLTIPESSSWDRLEEIALTDRRQGGKVASEAHHSGRGPRSFTPLEKHHLCRRASIVGGLFRSDARRGCSAAGAPECTCFEETEYLQKADM</sequence>
<dbReference type="AlphaFoldDB" id="A0AAN8AGH6"/>
<proteinExistence type="predicted"/>
<dbReference type="Proteomes" id="UP001346869">
    <property type="component" value="Unassembled WGS sequence"/>
</dbReference>
<gene>
    <name evidence="2" type="ORF">PBY51_015412</name>
</gene>
<evidence type="ECO:0000313" key="3">
    <source>
        <dbReference type="Proteomes" id="UP001346869"/>
    </source>
</evidence>
<protein>
    <submittedName>
        <fullName evidence="2">Uncharacterized protein</fullName>
    </submittedName>
</protein>
<accession>A0AAN8AGH6</accession>
<organism evidence="2 3">
    <name type="scientific">Eleginops maclovinus</name>
    <name type="common">Patagonian blennie</name>
    <name type="synonym">Eleginus maclovinus</name>
    <dbReference type="NCBI Taxonomy" id="56733"/>
    <lineage>
        <taxon>Eukaryota</taxon>
        <taxon>Metazoa</taxon>
        <taxon>Chordata</taxon>
        <taxon>Craniata</taxon>
        <taxon>Vertebrata</taxon>
        <taxon>Euteleostomi</taxon>
        <taxon>Actinopterygii</taxon>
        <taxon>Neopterygii</taxon>
        <taxon>Teleostei</taxon>
        <taxon>Neoteleostei</taxon>
        <taxon>Acanthomorphata</taxon>
        <taxon>Eupercaria</taxon>
        <taxon>Perciformes</taxon>
        <taxon>Notothenioidei</taxon>
        <taxon>Eleginopidae</taxon>
        <taxon>Eleginops</taxon>
    </lineage>
</organism>
<reference evidence="2 3" key="1">
    <citation type="journal article" date="2023" name="Genes (Basel)">
        <title>Chromosome-Level Genome Assembly and Circadian Gene Repertoire of the Patagonia Blennie Eleginops maclovinus-The Closest Ancestral Proxy of Antarctic Cryonotothenioids.</title>
        <authorList>
            <person name="Cheng C.C."/>
            <person name="Rivera-Colon A.G."/>
            <person name="Minhas B.F."/>
            <person name="Wilson L."/>
            <person name="Rayamajhi N."/>
            <person name="Vargas-Chacoff L."/>
            <person name="Catchen J.M."/>
        </authorList>
    </citation>
    <scope>NUCLEOTIDE SEQUENCE [LARGE SCALE GENOMIC DNA]</scope>
    <source>
        <strain evidence="2">JMC-PN-2008</strain>
    </source>
</reference>
<feature type="region of interest" description="Disordered" evidence="1">
    <location>
        <begin position="21"/>
        <end position="43"/>
    </location>
</feature>